<dbReference type="EMBL" id="ML179118">
    <property type="protein sequence ID" value="THU99526.1"/>
    <property type="molecule type" value="Genomic_DNA"/>
</dbReference>
<dbReference type="Proteomes" id="UP000297245">
    <property type="component" value="Unassembled WGS sequence"/>
</dbReference>
<sequence>MPGLSKVWAHFYRDKAKYKNNKYNHKAYCKGCVAQAARVVLNEENRALSEGRRTKIRDIPEIEASVVERMSNACGTVVKFGSFELRTLKGQVETLWRYLRNCSYASEAAITQAEQNLGRAEPIW</sequence>
<evidence type="ECO:0000313" key="1">
    <source>
        <dbReference type="EMBL" id="THU99526.1"/>
    </source>
</evidence>
<evidence type="ECO:0000313" key="2">
    <source>
        <dbReference type="Proteomes" id="UP000297245"/>
    </source>
</evidence>
<proteinExistence type="predicted"/>
<organism evidence="1 2">
    <name type="scientific">Dendrothele bispora (strain CBS 962.96)</name>
    <dbReference type="NCBI Taxonomy" id="1314807"/>
    <lineage>
        <taxon>Eukaryota</taxon>
        <taxon>Fungi</taxon>
        <taxon>Dikarya</taxon>
        <taxon>Basidiomycota</taxon>
        <taxon>Agaricomycotina</taxon>
        <taxon>Agaricomycetes</taxon>
        <taxon>Agaricomycetidae</taxon>
        <taxon>Agaricales</taxon>
        <taxon>Agaricales incertae sedis</taxon>
        <taxon>Dendrothele</taxon>
    </lineage>
</organism>
<accession>A0A4S8MAS0</accession>
<protein>
    <submittedName>
        <fullName evidence="1">Uncharacterized protein</fullName>
    </submittedName>
</protein>
<dbReference type="AlphaFoldDB" id="A0A4S8MAS0"/>
<name>A0A4S8MAS0_DENBC</name>
<reference evidence="1 2" key="1">
    <citation type="journal article" date="2019" name="Nat. Ecol. Evol.">
        <title>Megaphylogeny resolves global patterns of mushroom evolution.</title>
        <authorList>
            <person name="Varga T."/>
            <person name="Krizsan K."/>
            <person name="Foldi C."/>
            <person name="Dima B."/>
            <person name="Sanchez-Garcia M."/>
            <person name="Sanchez-Ramirez S."/>
            <person name="Szollosi G.J."/>
            <person name="Szarkandi J.G."/>
            <person name="Papp V."/>
            <person name="Albert L."/>
            <person name="Andreopoulos W."/>
            <person name="Angelini C."/>
            <person name="Antonin V."/>
            <person name="Barry K.W."/>
            <person name="Bougher N.L."/>
            <person name="Buchanan P."/>
            <person name="Buyck B."/>
            <person name="Bense V."/>
            <person name="Catcheside P."/>
            <person name="Chovatia M."/>
            <person name="Cooper J."/>
            <person name="Damon W."/>
            <person name="Desjardin D."/>
            <person name="Finy P."/>
            <person name="Geml J."/>
            <person name="Haridas S."/>
            <person name="Hughes K."/>
            <person name="Justo A."/>
            <person name="Karasinski D."/>
            <person name="Kautmanova I."/>
            <person name="Kiss B."/>
            <person name="Kocsube S."/>
            <person name="Kotiranta H."/>
            <person name="LaButti K.M."/>
            <person name="Lechner B.E."/>
            <person name="Liimatainen K."/>
            <person name="Lipzen A."/>
            <person name="Lukacs Z."/>
            <person name="Mihaltcheva S."/>
            <person name="Morgado L.N."/>
            <person name="Niskanen T."/>
            <person name="Noordeloos M.E."/>
            <person name="Ohm R.A."/>
            <person name="Ortiz-Santana B."/>
            <person name="Ovrebo C."/>
            <person name="Racz N."/>
            <person name="Riley R."/>
            <person name="Savchenko A."/>
            <person name="Shiryaev A."/>
            <person name="Soop K."/>
            <person name="Spirin V."/>
            <person name="Szebenyi C."/>
            <person name="Tomsovsky M."/>
            <person name="Tulloss R.E."/>
            <person name="Uehling J."/>
            <person name="Grigoriev I.V."/>
            <person name="Vagvolgyi C."/>
            <person name="Papp T."/>
            <person name="Martin F.M."/>
            <person name="Miettinen O."/>
            <person name="Hibbett D.S."/>
            <person name="Nagy L.G."/>
        </authorList>
    </citation>
    <scope>NUCLEOTIDE SEQUENCE [LARGE SCALE GENOMIC DNA]</scope>
    <source>
        <strain evidence="1 2">CBS 962.96</strain>
    </source>
</reference>
<keyword evidence="2" id="KW-1185">Reference proteome</keyword>
<gene>
    <name evidence="1" type="ORF">K435DRAFT_794875</name>
</gene>